<organism evidence="2 3">
    <name type="scientific">Daphnia magna</name>
    <dbReference type="NCBI Taxonomy" id="35525"/>
    <lineage>
        <taxon>Eukaryota</taxon>
        <taxon>Metazoa</taxon>
        <taxon>Ecdysozoa</taxon>
        <taxon>Arthropoda</taxon>
        <taxon>Crustacea</taxon>
        <taxon>Branchiopoda</taxon>
        <taxon>Diplostraca</taxon>
        <taxon>Cladocera</taxon>
        <taxon>Anomopoda</taxon>
        <taxon>Daphniidae</taxon>
        <taxon>Daphnia</taxon>
    </lineage>
</organism>
<dbReference type="AlphaFoldDB" id="A0A164RRJ7"/>
<evidence type="ECO:0000313" key="2">
    <source>
        <dbReference type="EMBL" id="KZS08878.1"/>
    </source>
</evidence>
<comment type="caution">
    <text evidence="2">The sequence shown here is derived from an EMBL/GenBank/DDBJ whole genome shotgun (WGS) entry which is preliminary data.</text>
</comment>
<keyword evidence="1" id="KW-0472">Membrane</keyword>
<keyword evidence="1" id="KW-0812">Transmembrane</keyword>
<accession>A0A164RRJ7</accession>
<gene>
    <name evidence="2" type="ORF">APZ42_027086</name>
</gene>
<reference evidence="2 3" key="1">
    <citation type="submission" date="2016-03" db="EMBL/GenBank/DDBJ databases">
        <title>EvidentialGene: Evidence-directed Construction of Genes on Genomes.</title>
        <authorList>
            <person name="Gilbert D.G."/>
            <person name="Choi J.-H."/>
            <person name="Mockaitis K."/>
            <person name="Colbourne J."/>
            <person name="Pfrender M."/>
        </authorList>
    </citation>
    <scope>NUCLEOTIDE SEQUENCE [LARGE SCALE GENOMIC DNA]</scope>
    <source>
        <strain evidence="2 3">Xinb3</strain>
        <tissue evidence="2">Complete organism</tissue>
    </source>
</reference>
<evidence type="ECO:0000256" key="1">
    <source>
        <dbReference type="SAM" id="Phobius"/>
    </source>
</evidence>
<evidence type="ECO:0000313" key="3">
    <source>
        <dbReference type="Proteomes" id="UP000076858"/>
    </source>
</evidence>
<dbReference type="Proteomes" id="UP000076858">
    <property type="component" value="Unassembled WGS sequence"/>
</dbReference>
<name>A0A164RRJ7_9CRUS</name>
<protein>
    <submittedName>
        <fullName evidence="2">Uncharacterized protein</fullName>
    </submittedName>
</protein>
<dbReference type="EMBL" id="LRGB01002167">
    <property type="protein sequence ID" value="KZS08878.1"/>
    <property type="molecule type" value="Genomic_DNA"/>
</dbReference>
<sequence length="56" mass="6385">MPAAQLGNCRLSILLLFIMTFTHVKGLLYLTLELECLILKLECLILKLECQQFSSN</sequence>
<feature type="transmembrane region" description="Helical" evidence="1">
    <location>
        <begin position="12"/>
        <end position="32"/>
    </location>
</feature>
<keyword evidence="1" id="KW-1133">Transmembrane helix</keyword>
<keyword evidence="3" id="KW-1185">Reference proteome</keyword>
<proteinExistence type="predicted"/>